<dbReference type="RefSeq" id="WP_126984678.1">
    <property type="nucleotide sequence ID" value="NZ_JALXWX010000121.1"/>
</dbReference>
<dbReference type="EMBL" id="QOCI01000001">
    <property type="protein sequence ID" value="RRR20297.1"/>
    <property type="molecule type" value="Genomic_DNA"/>
</dbReference>
<keyword evidence="1" id="KW-1003">Cell membrane</keyword>
<dbReference type="Proteomes" id="UP000274327">
    <property type="component" value="Unassembled WGS sequence"/>
</dbReference>
<evidence type="ECO:0000313" key="4">
    <source>
        <dbReference type="Proteomes" id="UP000274327"/>
    </source>
</evidence>
<feature type="transmembrane region" description="Helical" evidence="1">
    <location>
        <begin position="216"/>
        <end position="234"/>
    </location>
</feature>
<dbReference type="Pfam" id="PF02104">
    <property type="entry name" value="SURF1"/>
    <property type="match status" value="1"/>
</dbReference>
<keyword evidence="1" id="KW-0812">Transmembrane</keyword>
<dbReference type="AlphaFoldDB" id="A0A426SPQ1"/>
<accession>A0A426SPQ1</accession>
<feature type="compositionally biased region" description="Polar residues" evidence="2">
    <location>
        <begin position="311"/>
        <end position="321"/>
    </location>
</feature>
<reference evidence="3 4" key="1">
    <citation type="submission" date="2018-07" db="EMBL/GenBank/DDBJ databases">
        <title>Brachybacteriurn paraconglorneratum KCTC 9916.</title>
        <authorList>
            <person name="Li Y."/>
        </authorList>
    </citation>
    <scope>NUCLEOTIDE SEQUENCE [LARGE SCALE GENOMIC DNA]</scope>
    <source>
        <strain evidence="3 4">KCTC 9916</strain>
    </source>
</reference>
<feature type="compositionally biased region" description="Low complexity" evidence="2">
    <location>
        <begin position="259"/>
        <end position="299"/>
    </location>
</feature>
<evidence type="ECO:0000256" key="2">
    <source>
        <dbReference type="SAM" id="MobiDB-lite"/>
    </source>
</evidence>
<keyword evidence="1" id="KW-1133">Transmembrane helix</keyword>
<dbReference type="GeneID" id="78119911"/>
<feature type="transmembrane region" description="Helical" evidence="1">
    <location>
        <begin position="12"/>
        <end position="32"/>
    </location>
</feature>
<dbReference type="PROSITE" id="PS50895">
    <property type="entry name" value="SURF1"/>
    <property type="match status" value="1"/>
</dbReference>
<name>A0A426SPQ1_9MICO</name>
<comment type="caution">
    <text evidence="3">The sequence shown here is derived from an EMBL/GenBank/DDBJ whole genome shotgun (WGS) entry which is preliminary data.</text>
</comment>
<keyword evidence="1" id="KW-0472">Membrane</keyword>
<evidence type="ECO:0000256" key="1">
    <source>
        <dbReference type="RuleBase" id="RU363076"/>
    </source>
</evidence>
<feature type="region of interest" description="Disordered" evidence="2">
    <location>
        <begin position="257"/>
        <end position="321"/>
    </location>
</feature>
<organism evidence="3 4">
    <name type="scientific">Brachybacterium paraconglomeratum</name>
    <dbReference type="NCBI Taxonomy" id="173362"/>
    <lineage>
        <taxon>Bacteria</taxon>
        <taxon>Bacillati</taxon>
        <taxon>Actinomycetota</taxon>
        <taxon>Actinomycetes</taxon>
        <taxon>Micrococcales</taxon>
        <taxon>Dermabacteraceae</taxon>
        <taxon>Brachybacterium</taxon>
    </lineage>
</organism>
<dbReference type="GO" id="GO:0005886">
    <property type="term" value="C:plasma membrane"/>
    <property type="evidence" value="ECO:0007669"/>
    <property type="project" value="UniProtKB-SubCell"/>
</dbReference>
<proteinExistence type="inferred from homology"/>
<sequence>MLRVALRPRFLGLLALMIVATIVCGLLAGWQWDRAHRALTDKADGPQQIGDIREVVGVGDAVTNEIVGDIVTADGRFAAGEQVLVPGRRIEGQDAVIVVTAFLVELEDGTEARLPVARGWLPAEDVTGEDGALDPSLAPAAPEGEVRLSGRLEASESASGGVVDGVAREIATPLLVNEWGSPMYAGYLAPDEAEAPLSALPAAESQFSRGLDWQNIGYSFQWVAFGVFFLYLWWRSVRTAYRDELDDRREEVERLLAEASGDGPRPGPSAGAGPSDGADSAPSADPAADRSAGADHAAGLAPSGVAPSSRPAPQQNPDKDV</sequence>
<protein>
    <recommendedName>
        <fullName evidence="1">SURF1-like protein</fullName>
    </recommendedName>
</protein>
<evidence type="ECO:0000313" key="3">
    <source>
        <dbReference type="EMBL" id="RRR20297.1"/>
    </source>
</evidence>
<comment type="similarity">
    <text evidence="1">Belongs to the SURF1 family.</text>
</comment>
<dbReference type="InterPro" id="IPR002994">
    <property type="entry name" value="Surf1/Shy1"/>
</dbReference>
<keyword evidence="4" id="KW-1185">Reference proteome</keyword>
<gene>
    <name evidence="3" type="ORF">DS079_02560</name>
</gene>
<comment type="subcellular location">
    <subcellularLocation>
        <location evidence="1">Cell membrane</location>
        <topology evidence="1">Multi-pass membrane protein</topology>
    </subcellularLocation>
</comment>